<evidence type="ECO:0000313" key="1">
    <source>
        <dbReference type="EMBL" id="GLQ04838.1"/>
    </source>
</evidence>
<dbReference type="PANTHER" id="PTHR43861:SF6">
    <property type="entry name" value="METHYLTRANSFERASE TYPE 11"/>
    <property type="match status" value="1"/>
</dbReference>
<protein>
    <recommendedName>
        <fullName evidence="3">Methyltransferase type 11 domain-containing protein</fullName>
    </recommendedName>
</protein>
<evidence type="ECO:0008006" key="3">
    <source>
        <dbReference type="Google" id="ProtNLM"/>
    </source>
</evidence>
<evidence type="ECO:0000313" key="2">
    <source>
        <dbReference type="Proteomes" id="UP001161409"/>
    </source>
</evidence>
<proteinExistence type="predicted"/>
<reference evidence="1" key="2">
    <citation type="submission" date="2023-01" db="EMBL/GenBank/DDBJ databases">
        <title>Draft genome sequence of Sneathiella chinensis strain NBRC 103408.</title>
        <authorList>
            <person name="Sun Q."/>
            <person name="Mori K."/>
        </authorList>
    </citation>
    <scope>NUCLEOTIDE SEQUENCE</scope>
    <source>
        <strain evidence="1">NBRC 103408</strain>
    </source>
</reference>
<keyword evidence="2" id="KW-1185">Reference proteome</keyword>
<dbReference type="InterPro" id="IPR029063">
    <property type="entry name" value="SAM-dependent_MTases_sf"/>
</dbReference>
<dbReference type="EMBL" id="BSNF01000001">
    <property type="protein sequence ID" value="GLQ04838.1"/>
    <property type="molecule type" value="Genomic_DNA"/>
</dbReference>
<dbReference type="CDD" id="cd02440">
    <property type="entry name" value="AdoMet_MTases"/>
    <property type="match status" value="1"/>
</dbReference>
<organism evidence="1 2">
    <name type="scientific">Sneathiella chinensis</name>
    <dbReference type="NCBI Taxonomy" id="349750"/>
    <lineage>
        <taxon>Bacteria</taxon>
        <taxon>Pseudomonadati</taxon>
        <taxon>Pseudomonadota</taxon>
        <taxon>Alphaproteobacteria</taxon>
        <taxon>Sneathiellales</taxon>
        <taxon>Sneathiellaceae</taxon>
        <taxon>Sneathiella</taxon>
    </lineage>
</organism>
<reference evidence="1" key="1">
    <citation type="journal article" date="2014" name="Int. J. Syst. Evol. Microbiol.">
        <title>Complete genome of a new Firmicutes species belonging to the dominant human colonic microbiota ('Ruminococcus bicirculans') reveals two chromosomes and a selective capacity to utilize plant glucans.</title>
        <authorList>
            <consortium name="NISC Comparative Sequencing Program"/>
            <person name="Wegmann U."/>
            <person name="Louis P."/>
            <person name="Goesmann A."/>
            <person name="Henrissat B."/>
            <person name="Duncan S.H."/>
            <person name="Flint H.J."/>
        </authorList>
    </citation>
    <scope>NUCLEOTIDE SEQUENCE</scope>
    <source>
        <strain evidence="1">NBRC 103408</strain>
    </source>
</reference>
<sequence length="245" mass="28106">MTHQSRSCPVCSSNETRFFVEKNGYPFSKCTSCDLVFIDPELPPVSLEPLYNEQGAPEIGERYPYDKIEHRRKRAKVRAFRFAKYFKGKDAVDIGCGGGYMVDAMQNAGANATGIDLDPEAIAFAKANHNPQATYYCETIENFLKRGKTFDFGHSSQVIEHVGNFNEFVEGWAALVKPGGYFFLKTPDRKHWLKGEHPETWPNPPHYTQYFSRKNIRILLEKHGFEVQKIGFNIKPTMEILARRR</sequence>
<dbReference type="RefSeq" id="WP_169558882.1">
    <property type="nucleotide sequence ID" value="NZ_BSNF01000001.1"/>
</dbReference>
<name>A0ABQ5TZ51_9PROT</name>
<dbReference type="PANTHER" id="PTHR43861">
    <property type="entry name" value="TRANS-ACONITATE 2-METHYLTRANSFERASE-RELATED"/>
    <property type="match status" value="1"/>
</dbReference>
<dbReference type="Gene3D" id="3.40.50.150">
    <property type="entry name" value="Vaccinia Virus protein VP39"/>
    <property type="match status" value="1"/>
</dbReference>
<gene>
    <name evidence="1" type="ORF">GCM10007924_00590</name>
</gene>
<comment type="caution">
    <text evidence="1">The sequence shown here is derived from an EMBL/GenBank/DDBJ whole genome shotgun (WGS) entry which is preliminary data.</text>
</comment>
<dbReference type="Pfam" id="PF13489">
    <property type="entry name" value="Methyltransf_23"/>
    <property type="match status" value="1"/>
</dbReference>
<dbReference type="Proteomes" id="UP001161409">
    <property type="component" value="Unassembled WGS sequence"/>
</dbReference>
<dbReference type="SUPFAM" id="SSF53335">
    <property type="entry name" value="S-adenosyl-L-methionine-dependent methyltransferases"/>
    <property type="match status" value="1"/>
</dbReference>
<accession>A0ABQ5TZ51</accession>